<gene>
    <name evidence="8" type="primary">rnr</name>
    <name evidence="11" type="ORF">HMPREF9451_01079</name>
</gene>
<keyword evidence="3 8" id="KW-0963">Cytoplasm</keyword>
<dbReference type="NCBIfam" id="TIGR00358">
    <property type="entry name" value="3_prime_RNase"/>
    <property type="match status" value="1"/>
</dbReference>
<dbReference type="SMART" id="SM00316">
    <property type="entry name" value="S1"/>
    <property type="match status" value="1"/>
</dbReference>
<evidence type="ECO:0000256" key="3">
    <source>
        <dbReference type="ARBA" id="ARBA00022490"/>
    </source>
</evidence>
<feature type="domain" description="S1 motif" evidence="10">
    <location>
        <begin position="595"/>
        <end position="677"/>
    </location>
</feature>
<evidence type="ECO:0000256" key="6">
    <source>
        <dbReference type="ARBA" id="ARBA00022839"/>
    </source>
</evidence>
<name>K0Z8B7_9ACTN</name>
<comment type="catalytic activity">
    <reaction evidence="1 8">
        <text>Exonucleolytic cleavage in the 3'- to 5'-direction to yield nucleoside 5'-phosphates.</text>
        <dbReference type="EC" id="3.1.13.1"/>
    </reaction>
</comment>
<dbReference type="InterPro" id="IPR013223">
    <property type="entry name" value="RNase_B_OB_dom"/>
</dbReference>
<dbReference type="GO" id="GO:0006402">
    <property type="term" value="P:mRNA catabolic process"/>
    <property type="evidence" value="ECO:0007669"/>
    <property type="project" value="TreeGrafter"/>
</dbReference>
<dbReference type="PANTHER" id="PTHR23355:SF9">
    <property type="entry name" value="DIS3-LIKE EXONUCLEASE 2"/>
    <property type="match status" value="1"/>
</dbReference>
<dbReference type="InterPro" id="IPR022966">
    <property type="entry name" value="RNase_II/R_CS"/>
</dbReference>
<evidence type="ECO:0000256" key="2">
    <source>
        <dbReference type="ARBA" id="ARBA00004496"/>
    </source>
</evidence>
<dbReference type="RefSeq" id="WP_009139284.1">
    <property type="nucleotide sequence ID" value="NZ_JH815198.1"/>
</dbReference>
<organism evidence="11 12">
    <name type="scientific">Slackia piriformis YIT 12062</name>
    <dbReference type="NCBI Taxonomy" id="742818"/>
    <lineage>
        <taxon>Bacteria</taxon>
        <taxon>Bacillati</taxon>
        <taxon>Actinomycetota</taxon>
        <taxon>Coriobacteriia</taxon>
        <taxon>Eggerthellales</taxon>
        <taxon>Eggerthellaceae</taxon>
        <taxon>Slackia</taxon>
    </lineage>
</organism>
<feature type="compositionally biased region" description="Basic residues" evidence="9">
    <location>
        <begin position="1"/>
        <end position="19"/>
    </location>
</feature>
<accession>K0Z8B7</accession>
<dbReference type="InterPro" id="IPR003029">
    <property type="entry name" value="S1_domain"/>
</dbReference>
<keyword evidence="12" id="KW-1185">Reference proteome</keyword>
<dbReference type="InterPro" id="IPR012340">
    <property type="entry name" value="NA-bd_OB-fold"/>
</dbReference>
<evidence type="ECO:0000259" key="10">
    <source>
        <dbReference type="PROSITE" id="PS50126"/>
    </source>
</evidence>
<feature type="region of interest" description="Disordered" evidence="9">
    <location>
        <begin position="1"/>
        <end position="20"/>
    </location>
</feature>
<keyword evidence="7 8" id="KW-0694">RNA-binding</keyword>
<dbReference type="Pfam" id="PF00773">
    <property type="entry name" value="RNB"/>
    <property type="match status" value="1"/>
</dbReference>
<evidence type="ECO:0000256" key="7">
    <source>
        <dbReference type="ARBA" id="ARBA00022884"/>
    </source>
</evidence>
<dbReference type="eggNOG" id="COG0557">
    <property type="taxonomic scope" value="Bacteria"/>
</dbReference>
<reference evidence="11 12" key="1">
    <citation type="submission" date="2012-08" db="EMBL/GenBank/DDBJ databases">
        <title>The Genome Sequence of Slackia piriformis YIT 12062.</title>
        <authorList>
            <consortium name="The Broad Institute Genome Sequencing Platform"/>
            <person name="Earl A."/>
            <person name="Ward D."/>
            <person name="Feldgarden M."/>
            <person name="Gevers D."/>
            <person name="Morotomi M."/>
            <person name="Walker B."/>
            <person name="Young S.K."/>
            <person name="Zeng Q."/>
            <person name="Gargeya S."/>
            <person name="Fitzgerald M."/>
            <person name="Haas B."/>
            <person name="Abouelleil A."/>
            <person name="Alvarado L."/>
            <person name="Arachchi H.M."/>
            <person name="Berlin A.M."/>
            <person name="Chapman S.B."/>
            <person name="Goldberg J."/>
            <person name="Griggs A."/>
            <person name="Gujja S."/>
            <person name="Hansen M."/>
            <person name="Howarth C."/>
            <person name="Imamovic A."/>
            <person name="Larimer J."/>
            <person name="McCowen C."/>
            <person name="Montmayeur A."/>
            <person name="Murphy C."/>
            <person name="Neiman D."/>
            <person name="Pearson M."/>
            <person name="Priest M."/>
            <person name="Roberts A."/>
            <person name="Saif S."/>
            <person name="Shea T."/>
            <person name="Sisk P."/>
            <person name="Sykes S."/>
            <person name="Wortman J."/>
            <person name="Nusbaum C."/>
            <person name="Birren B."/>
        </authorList>
    </citation>
    <scope>NUCLEOTIDE SEQUENCE [LARGE SCALE GENOMIC DNA]</scope>
    <source>
        <strain evidence="11 12">YIT 12062</strain>
    </source>
</reference>
<dbReference type="GO" id="GO:0008859">
    <property type="term" value="F:exoribonuclease II activity"/>
    <property type="evidence" value="ECO:0007669"/>
    <property type="project" value="UniProtKB-UniRule"/>
</dbReference>
<dbReference type="CDD" id="cd04471">
    <property type="entry name" value="S1_RNase_R"/>
    <property type="match status" value="1"/>
</dbReference>
<dbReference type="PROSITE" id="PS50126">
    <property type="entry name" value="S1"/>
    <property type="match status" value="1"/>
</dbReference>
<keyword evidence="4 8" id="KW-0540">Nuclease</keyword>
<dbReference type="OrthoDB" id="5800376at2"/>
<evidence type="ECO:0000256" key="4">
    <source>
        <dbReference type="ARBA" id="ARBA00022722"/>
    </source>
</evidence>
<dbReference type="InParanoid" id="K0Z8B7"/>
<dbReference type="AlphaFoldDB" id="K0Z8B7"/>
<dbReference type="PATRIC" id="fig|742818.3.peg.1139"/>
<evidence type="ECO:0000313" key="11">
    <source>
        <dbReference type="EMBL" id="EJZ83565.1"/>
    </source>
</evidence>
<dbReference type="EMBL" id="ADMD01000007">
    <property type="protein sequence ID" value="EJZ83565.1"/>
    <property type="molecule type" value="Genomic_DNA"/>
</dbReference>
<sequence length="683" mass="75298">MARSRSRKSNTRRTPRAHPRGVLELCGGGFGFVQTAEGEFFIPASKVADAFDGDMVEVTRLPGASQRSSRSAIASNNRPAARVVRVLSRAHECIVGRYEVAEPFGVVVPEDPRIKHDIFTLRSDAPHVRNGDIVRVRMTVYPSRREPAQGVVEEVLGHEGDVGIDVSLIVARHKLETHFGLAALQQAGEVREDAEDALSDSRYVDLSKRRIFTIDPDDAKDFDDALSIEPFGDGRLLLGVHIADVSHYVPWGSPLDIEARRRATSVYLVDRVIPMLPEQLSNDVCSLRPGRLRRAMTVDMVVDPLGNVSHMKAYPSVIRSAARLTYGQAQSALSAYLRGDLEGAADALECLRGSLASDVASDIVLLHEAAEALHENRVKRGGIDFESVEAKVALDEGGHPLGVDLRVKNDATSLVEEAMIAANEAVARLLRDQGVACIYRTHEQPAPADMAELKPVLQEFGYEKHVSLSALASGNPRAIQRVLSYAKGRREEYLVSMLMIRTMKRAAYQDCCAPHFGLASNAYAHFTSPIRRYPDLMVHRMVKVALFGRTQETSAVESAMAAIADHASVAERTAEVAARESQELKLYELLETRIGEEAQGLISGVMSSGFFVRLNDTSEGFVSLRDRDEYYVLNAARRTLTGSDSGSVYRLGMRVRIRIAAVSPYERRADFILLESKRRGVRR</sequence>
<evidence type="ECO:0000256" key="1">
    <source>
        <dbReference type="ARBA" id="ARBA00001849"/>
    </source>
</evidence>
<dbReference type="GO" id="GO:0005829">
    <property type="term" value="C:cytosol"/>
    <property type="evidence" value="ECO:0007669"/>
    <property type="project" value="TreeGrafter"/>
</dbReference>
<protein>
    <recommendedName>
        <fullName evidence="8">Ribonuclease R</fullName>
        <shortName evidence="8">RNase R</shortName>
        <ecNumber evidence="8">3.1.13.1</ecNumber>
    </recommendedName>
</protein>
<dbReference type="SMART" id="SM00955">
    <property type="entry name" value="RNB"/>
    <property type="match status" value="1"/>
</dbReference>
<dbReference type="InterPro" id="IPR040476">
    <property type="entry name" value="CSD2"/>
</dbReference>
<evidence type="ECO:0000256" key="5">
    <source>
        <dbReference type="ARBA" id="ARBA00022801"/>
    </source>
</evidence>
<dbReference type="Proteomes" id="UP000006069">
    <property type="component" value="Unassembled WGS sequence"/>
</dbReference>
<comment type="similarity">
    <text evidence="8">Belongs to the RNR ribonuclease family. RNase R subfamily.</text>
</comment>
<dbReference type="PROSITE" id="PS01175">
    <property type="entry name" value="RIBONUCLEASE_II"/>
    <property type="match status" value="1"/>
</dbReference>
<dbReference type="NCBIfam" id="TIGR02063">
    <property type="entry name" value="RNase_R"/>
    <property type="match status" value="1"/>
</dbReference>
<evidence type="ECO:0000256" key="9">
    <source>
        <dbReference type="SAM" id="MobiDB-lite"/>
    </source>
</evidence>
<dbReference type="PANTHER" id="PTHR23355">
    <property type="entry name" value="RIBONUCLEASE"/>
    <property type="match status" value="1"/>
</dbReference>
<dbReference type="Pfam" id="PF08206">
    <property type="entry name" value="OB_RNB"/>
    <property type="match status" value="1"/>
</dbReference>
<dbReference type="InterPro" id="IPR011805">
    <property type="entry name" value="RNase_R"/>
</dbReference>
<dbReference type="InterPro" id="IPR050180">
    <property type="entry name" value="RNR_Ribonuclease"/>
</dbReference>
<keyword evidence="5 8" id="KW-0378">Hydrolase</keyword>
<dbReference type="EC" id="3.1.13.1" evidence="8"/>
<dbReference type="GO" id="GO:0003723">
    <property type="term" value="F:RNA binding"/>
    <property type="evidence" value="ECO:0007669"/>
    <property type="project" value="UniProtKB-UniRule"/>
</dbReference>
<dbReference type="InterPro" id="IPR004476">
    <property type="entry name" value="RNase_II/RNase_R"/>
</dbReference>
<comment type="function">
    <text evidence="8">3'-5' exoribonuclease that releases 5'-nucleoside monophosphates and is involved in maturation of structured RNAs.</text>
</comment>
<dbReference type="SUPFAM" id="SSF50249">
    <property type="entry name" value="Nucleic acid-binding proteins"/>
    <property type="match status" value="3"/>
</dbReference>
<dbReference type="HAMAP" id="MF_01895">
    <property type="entry name" value="RNase_R"/>
    <property type="match status" value="1"/>
</dbReference>
<dbReference type="Pfam" id="PF17876">
    <property type="entry name" value="CSD2"/>
    <property type="match status" value="1"/>
</dbReference>
<dbReference type="InterPro" id="IPR001900">
    <property type="entry name" value="RNase_II/R"/>
</dbReference>
<evidence type="ECO:0000313" key="12">
    <source>
        <dbReference type="Proteomes" id="UP000006069"/>
    </source>
</evidence>
<comment type="subcellular location">
    <subcellularLocation>
        <location evidence="2 8">Cytoplasm</location>
    </subcellularLocation>
</comment>
<proteinExistence type="inferred from homology"/>
<dbReference type="Gene3D" id="2.40.50.140">
    <property type="entry name" value="Nucleic acid-binding proteins"/>
    <property type="match status" value="2"/>
</dbReference>
<evidence type="ECO:0000256" key="8">
    <source>
        <dbReference type="HAMAP-Rule" id="MF_01895"/>
    </source>
</evidence>
<dbReference type="HOGENOM" id="CLU_002333_7_3_11"/>
<comment type="caution">
    <text evidence="11">The sequence shown here is derived from an EMBL/GenBank/DDBJ whole genome shotgun (WGS) entry which is preliminary data.</text>
</comment>
<keyword evidence="6 8" id="KW-0269">Exonuclease</keyword>